<comment type="caution">
    <text evidence="3">The sequence shown here is derived from an EMBL/GenBank/DDBJ whole genome shotgun (WGS) entry which is preliminary data.</text>
</comment>
<keyword evidence="4" id="KW-1185">Reference proteome</keyword>
<dbReference type="GO" id="GO:0016740">
    <property type="term" value="F:transferase activity"/>
    <property type="evidence" value="ECO:0007669"/>
    <property type="project" value="UniProtKB-KW"/>
</dbReference>
<accession>A0A370X310</accession>
<dbReference type="SUPFAM" id="SSF53448">
    <property type="entry name" value="Nucleotide-diphospho-sugar transferases"/>
    <property type="match status" value="1"/>
</dbReference>
<dbReference type="EMBL" id="QRBE01000003">
    <property type="protein sequence ID" value="RDS82804.1"/>
    <property type="molecule type" value="Genomic_DNA"/>
</dbReference>
<comment type="similarity">
    <text evidence="1">Belongs to the glycosyltransferase 2 family. WaaE/KdtX subfamily.</text>
</comment>
<name>A0A370X310_9GAMM</name>
<proteinExistence type="inferred from homology"/>
<protein>
    <submittedName>
        <fullName evidence="3">Glycosyltransferase</fullName>
    </submittedName>
</protein>
<evidence type="ECO:0000259" key="2">
    <source>
        <dbReference type="Pfam" id="PF00535"/>
    </source>
</evidence>
<dbReference type="InterPro" id="IPR029044">
    <property type="entry name" value="Nucleotide-diphossugar_trans"/>
</dbReference>
<dbReference type="Gene3D" id="3.90.550.10">
    <property type="entry name" value="Spore Coat Polysaccharide Biosynthesis Protein SpsA, Chain A"/>
    <property type="match status" value="1"/>
</dbReference>
<dbReference type="AlphaFoldDB" id="A0A370X310"/>
<reference evidence="3 4" key="1">
    <citation type="submission" date="2018-07" db="EMBL/GenBank/DDBJ databases">
        <title>Dyella monticola sp. nov. and Dyella psychrodurans sp. nov. isolated from monsoon evergreen broad-leaved forest soil of Dinghu Mountain, China.</title>
        <authorList>
            <person name="Gao Z."/>
            <person name="Qiu L."/>
        </authorList>
    </citation>
    <scope>NUCLEOTIDE SEQUENCE [LARGE SCALE GENOMIC DNA]</scope>
    <source>
        <strain evidence="3 4">4G-K06</strain>
    </source>
</reference>
<evidence type="ECO:0000256" key="1">
    <source>
        <dbReference type="ARBA" id="ARBA00038494"/>
    </source>
</evidence>
<dbReference type="PANTHER" id="PTHR43630:SF2">
    <property type="entry name" value="GLYCOSYLTRANSFERASE"/>
    <property type="match status" value="1"/>
</dbReference>
<dbReference type="Pfam" id="PF00535">
    <property type="entry name" value="Glycos_transf_2"/>
    <property type="match status" value="1"/>
</dbReference>
<keyword evidence="3" id="KW-0808">Transferase</keyword>
<sequence>MDEAGAAFFHVPLSRITRQGMTMASIGLCMIVRNAASTLERCLTSVLPLIDYACIVDTGSDDETVRVVRHFFQKHRIRHDIYRDTWRDFSSNRNAAMDWMRHRGDVDYYMVLAADDVVCFSEAFDVHKFKEQMGFDVYDAQVHEDGAQCDRPVLFEANLGCYYRGKIHEFLVIPAHATRCEVTAFHLESTRGPSDRDRAAYLSDAGVIEEALREETDPFMLSRYHFYLGQSYMRGGDFKKAIKAFYARVQCGGWEQELFISLLCIARMMAGLNYREERVIHAYFRAWSVCPERAEPLYDLAAYARKNKHHHWARLFAGKGMQLEKPTRGLRIEHDIYTYKLLEEYVNAAYGCGDYSESLEACTRLLKQAALPASERGRAMTSAINALERLRSV</sequence>
<organism evidence="3 4">
    <name type="scientific">Dyella monticola</name>
    <dbReference type="NCBI Taxonomy" id="1927958"/>
    <lineage>
        <taxon>Bacteria</taxon>
        <taxon>Pseudomonadati</taxon>
        <taxon>Pseudomonadota</taxon>
        <taxon>Gammaproteobacteria</taxon>
        <taxon>Lysobacterales</taxon>
        <taxon>Rhodanobacteraceae</taxon>
        <taxon>Dyella</taxon>
    </lineage>
</organism>
<dbReference type="Gene3D" id="1.25.40.10">
    <property type="entry name" value="Tetratricopeptide repeat domain"/>
    <property type="match status" value="1"/>
</dbReference>
<dbReference type="PANTHER" id="PTHR43630">
    <property type="entry name" value="POLY-BETA-1,6-N-ACETYL-D-GLUCOSAMINE SYNTHASE"/>
    <property type="match status" value="1"/>
</dbReference>
<dbReference type="InterPro" id="IPR011990">
    <property type="entry name" value="TPR-like_helical_dom_sf"/>
</dbReference>
<gene>
    <name evidence="3" type="ORF">DWU98_06540</name>
</gene>
<evidence type="ECO:0000313" key="4">
    <source>
        <dbReference type="Proteomes" id="UP000254258"/>
    </source>
</evidence>
<dbReference type="InterPro" id="IPR001173">
    <property type="entry name" value="Glyco_trans_2-like"/>
</dbReference>
<dbReference type="Proteomes" id="UP000254258">
    <property type="component" value="Unassembled WGS sequence"/>
</dbReference>
<evidence type="ECO:0000313" key="3">
    <source>
        <dbReference type="EMBL" id="RDS82804.1"/>
    </source>
</evidence>
<feature type="domain" description="Glycosyltransferase 2-like" evidence="2">
    <location>
        <begin position="29"/>
        <end position="118"/>
    </location>
</feature>